<evidence type="ECO:0000313" key="3">
    <source>
        <dbReference type="Proteomes" id="UP000451233"/>
    </source>
</evidence>
<feature type="signal peptide" evidence="1">
    <location>
        <begin position="1"/>
        <end position="24"/>
    </location>
</feature>
<dbReference type="SUPFAM" id="SSF53822">
    <property type="entry name" value="Periplasmic binding protein-like I"/>
    <property type="match status" value="1"/>
</dbReference>
<dbReference type="AlphaFoldDB" id="A0A7K1Y016"/>
<organism evidence="2 3">
    <name type="scientific">Hufsiella ginkgonis</name>
    <dbReference type="NCBI Taxonomy" id="2695274"/>
    <lineage>
        <taxon>Bacteria</taxon>
        <taxon>Pseudomonadati</taxon>
        <taxon>Bacteroidota</taxon>
        <taxon>Sphingobacteriia</taxon>
        <taxon>Sphingobacteriales</taxon>
        <taxon>Sphingobacteriaceae</taxon>
        <taxon>Hufsiella</taxon>
    </lineage>
</organism>
<dbReference type="InterPro" id="IPR007487">
    <property type="entry name" value="ABC_transpt-TYRBP-like"/>
</dbReference>
<dbReference type="EMBL" id="WVHS01000003">
    <property type="protein sequence ID" value="MXV16611.1"/>
    <property type="molecule type" value="Genomic_DNA"/>
</dbReference>
<dbReference type="RefSeq" id="WP_160907590.1">
    <property type="nucleotide sequence ID" value="NZ_WVHS01000003.1"/>
</dbReference>
<evidence type="ECO:0000313" key="2">
    <source>
        <dbReference type="EMBL" id="MXV16611.1"/>
    </source>
</evidence>
<dbReference type="InterPro" id="IPR028082">
    <property type="entry name" value="Peripla_BP_I"/>
</dbReference>
<gene>
    <name evidence="2" type="ORF">GS398_15015</name>
</gene>
<dbReference type="Proteomes" id="UP000451233">
    <property type="component" value="Unassembled WGS sequence"/>
</dbReference>
<dbReference type="CDD" id="cd06325">
    <property type="entry name" value="PBP1_ABC_unchar_transporter"/>
    <property type="match status" value="1"/>
</dbReference>
<comment type="caution">
    <text evidence="2">The sequence shown here is derived from an EMBL/GenBank/DDBJ whole genome shotgun (WGS) entry which is preliminary data.</text>
</comment>
<reference evidence="2 3" key="1">
    <citation type="submission" date="2019-11" db="EMBL/GenBank/DDBJ databases">
        <title>Pedobacter sp. HMF7056 Genome sequencing and assembly.</title>
        <authorList>
            <person name="Kang H."/>
            <person name="Kim H."/>
            <person name="Joh K."/>
        </authorList>
    </citation>
    <scope>NUCLEOTIDE SEQUENCE [LARGE SCALE GENOMIC DNA]</scope>
    <source>
        <strain evidence="2 3">HMF7056</strain>
    </source>
</reference>
<evidence type="ECO:0000256" key="1">
    <source>
        <dbReference type="SAM" id="SignalP"/>
    </source>
</evidence>
<dbReference type="Gene3D" id="3.40.50.2300">
    <property type="match status" value="2"/>
</dbReference>
<sequence length="324" mass="34701">MSIRKNAVLLLTILFLFACGSAKKDGVPSIGFMDAFEDATIAQARAGFTDALKKNGFSEDAGTVKIIYRNAQGDIPTLTQIASYFVSEKVDLIATCPTLSTITAVQKTRGIPVCMIVSPTPQLMKLTDASGSAPDNLFGTAEELAYIDTSFSLIPKLVKPKGAGMVVGMVYNQSEPQSVDALNRIKAVAAGLNVTVEALPLNNSAEAQLITKRLLSGKIDAFFANPDNTVFSAFDTIFKNCDEAGVPVFTSEAGLVQRGAVAAFGADLYQWGYQSGEQAAKYLKTRKIDGLAIEMVKVRKRVFNAVSAKKFGITVPDGFEEVKR</sequence>
<protein>
    <submittedName>
        <fullName evidence="2">Substrate-binding domain-containing protein</fullName>
    </submittedName>
</protein>
<dbReference type="Pfam" id="PF04392">
    <property type="entry name" value="ABC_sub_bind"/>
    <property type="match status" value="1"/>
</dbReference>
<dbReference type="PANTHER" id="PTHR35271">
    <property type="entry name" value="ABC TRANSPORTER, SUBSTRATE-BINDING LIPOPROTEIN-RELATED"/>
    <property type="match status" value="1"/>
</dbReference>
<feature type="chain" id="PRO_5029685986" evidence="1">
    <location>
        <begin position="25"/>
        <end position="324"/>
    </location>
</feature>
<name>A0A7K1Y016_9SPHI</name>
<dbReference type="PANTHER" id="PTHR35271:SF1">
    <property type="entry name" value="ABC TRANSPORTER, SUBSTRATE-BINDING LIPOPROTEIN"/>
    <property type="match status" value="1"/>
</dbReference>
<accession>A0A7K1Y016</accession>
<dbReference type="PROSITE" id="PS51257">
    <property type="entry name" value="PROKAR_LIPOPROTEIN"/>
    <property type="match status" value="1"/>
</dbReference>
<keyword evidence="1" id="KW-0732">Signal</keyword>
<keyword evidence="3" id="KW-1185">Reference proteome</keyword>
<proteinExistence type="predicted"/>